<feature type="domain" description="Quinate/shikimate 5-dehydrogenase/glutamyl-tRNA reductase" evidence="3">
    <location>
        <begin position="604"/>
        <end position="648"/>
    </location>
</feature>
<dbReference type="SUPFAM" id="SSF52540">
    <property type="entry name" value="P-loop containing nucleoside triphosphate hydrolases"/>
    <property type="match status" value="1"/>
</dbReference>
<evidence type="ECO:0000259" key="3">
    <source>
        <dbReference type="Pfam" id="PF01488"/>
    </source>
</evidence>
<comment type="similarity">
    <text evidence="1">In the 2nd section; belongs to the type-I 3-dehydroquinase family.</text>
</comment>
<reference evidence="6" key="1">
    <citation type="submission" date="2022-07" db="EMBL/GenBank/DDBJ databases">
        <title>Genome Sequence of Xylaria arbuscula.</title>
        <authorList>
            <person name="Buettner E."/>
        </authorList>
    </citation>
    <scope>NUCLEOTIDE SEQUENCE</scope>
    <source>
        <strain evidence="6">VT107</strain>
    </source>
</reference>
<dbReference type="InterPro" id="IPR006151">
    <property type="entry name" value="Shikm_DH/Glu-tRNA_Rdtase"/>
</dbReference>
<dbReference type="InterPro" id="IPR046346">
    <property type="entry name" value="Aminoacid_DH-like_N_sf"/>
</dbReference>
<dbReference type="Gene3D" id="3.40.50.720">
    <property type="entry name" value="NAD(P)-binding Rossmann-like Domain"/>
    <property type="match status" value="1"/>
</dbReference>
<dbReference type="GO" id="GO:0019632">
    <property type="term" value="P:shikimate metabolic process"/>
    <property type="evidence" value="ECO:0007669"/>
    <property type="project" value="TreeGrafter"/>
</dbReference>
<comment type="caution">
    <text evidence="6">The sequence shown here is derived from an EMBL/GenBank/DDBJ whole genome shotgun (WGS) entry which is preliminary data.</text>
</comment>
<dbReference type="Gene3D" id="3.40.50.300">
    <property type="entry name" value="P-loop containing nucleotide triphosphate hydrolases"/>
    <property type="match status" value="1"/>
</dbReference>
<keyword evidence="7" id="KW-1185">Reference proteome</keyword>
<dbReference type="Gene3D" id="3.40.50.10860">
    <property type="entry name" value="Leucine Dehydrogenase, chain A, domain 1"/>
    <property type="match status" value="1"/>
</dbReference>
<evidence type="ECO:0000259" key="5">
    <source>
        <dbReference type="Pfam" id="PF18317"/>
    </source>
</evidence>
<dbReference type="Gene3D" id="3.20.20.70">
    <property type="entry name" value="Aldolase class I"/>
    <property type="match status" value="1"/>
</dbReference>
<organism evidence="6 7">
    <name type="scientific">Xylaria arbuscula</name>
    <dbReference type="NCBI Taxonomy" id="114810"/>
    <lineage>
        <taxon>Eukaryota</taxon>
        <taxon>Fungi</taxon>
        <taxon>Dikarya</taxon>
        <taxon>Ascomycota</taxon>
        <taxon>Pezizomycotina</taxon>
        <taxon>Sordariomycetes</taxon>
        <taxon>Xylariomycetidae</taxon>
        <taxon>Xylariales</taxon>
        <taxon>Xylariaceae</taxon>
        <taxon>Xylaria</taxon>
    </lineage>
</organism>
<dbReference type="Pfam" id="PF08501">
    <property type="entry name" value="Shikimate_dh_N"/>
    <property type="match status" value="1"/>
</dbReference>
<gene>
    <name evidence="6" type="ORF">NPX13_g797</name>
</gene>
<feature type="domain" description="Shikimate dehydrogenase substrate binding N-terminal" evidence="4">
    <location>
        <begin position="470"/>
        <end position="550"/>
    </location>
</feature>
<dbReference type="PANTHER" id="PTHR21089">
    <property type="entry name" value="SHIKIMATE DEHYDROGENASE"/>
    <property type="match status" value="1"/>
</dbReference>
<dbReference type="Pfam" id="PF01488">
    <property type="entry name" value="Shikimate_DH"/>
    <property type="match status" value="1"/>
</dbReference>
<dbReference type="InterPro" id="IPR041121">
    <property type="entry name" value="SDH_C"/>
</dbReference>
<dbReference type="InterPro" id="IPR031322">
    <property type="entry name" value="Shikimate/glucono_kinase"/>
</dbReference>
<evidence type="ECO:0000313" key="6">
    <source>
        <dbReference type="EMBL" id="KAJ3579774.1"/>
    </source>
</evidence>
<evidence type="ECO:0008006" key="8">
    <source>
        <dbReference type="Google" id="ProtNLM"/>
    </source>
</evidence>
<sequence>MEAGGPMHDASIVLTGIRGTGRSTLALLAANHLGFNIIDTDIVFRQVHGMTDRTYALKHGQEECCRQQLMLMRSALDSNPISTVIVCGVISIVKAGQRLLNDYCTAHPVIYIIRDAAEVSDYLHHRDLAAISSIIDAANPTFRSISNFEFYNLPDAAFTNSGESTEAVGPRPPSLVMKRAEFDFLELLAIASGQPSPRVSLAQTLTSLAPLEARPYTYALVLTISQIENLSGKLRELDSMADAVELVIDVEELLGEESVLTSTKATWISRIFYMLRRNLRLPIIYHVRYPKIQSTISSSAYLDLVRHGIRIGSDYITVDLRLGSDDVQNLFTNKSRSKLIGNFHDDLPAPDAWDTEARKALLRKSEKRGFSIIRFTQTATSEADNVSIQRFIHYYEEACPADILLIAYNIGPIGRVSCHQNRILTPVTHPLISACNPTPNRDDNSGFLTAPEALRARYESSSLEAYFFGVFGPDVHTSIAPFLHNSAFSYCGMPHEYKIFQGPTLIAFKSTLQDPSFGGGSITRHFKSEVIPLLDYLSLAATAIGAVNTVISLRSRETNALLDRGKRGKVVALYGENTDWIAIHTCIRRNLSPINAMRGRSIGLVLGAGGTAHAAVYSMVYLGVKKIYVWNRTTQKAENMAQRFSEKTFASSVSQTGDNSEIGASGQEFGPSKVIVIPSKEDPWPSSFAPPNIIVSCIPYPDFQIHDDWLSSRTGGVFIELSYNPLETPLLTQVRKLTHCGWVIIDGMVTFPEQAIAQFELFTGRKAPRNLMRSLCYSRFSDKDGKS</sequence>
<dbReference type="SUPFAM" id="SSF53223">
    <property type="entry name" value="Aminoacid dehydrogenase-like, N-terminal domain"/>
    <property type="match status" value="1"/>
</dbReference>
<dbReference type="Proteomes" id="UP001148614">
    <property type="component" value="Unassembled WGS sequence"/>
</dbReference>
<dbReference type="Pfam" id="PF18317">
    <property type="entry name" value="SDH_C"/>
    <property type="match status" value="1"/>
</dbReference>
<evidence type="ECO:0000259" key="4">
    <source>
        <dbReference type="Pfam" id="PF08501"/>
    </source>
</evidence>
<accession>A0A9W8TRT2</accession>
<dbReference type="InterPro" id="IPR001381">
    <property type="entry name" value="DHquinase_I"/>
</dbReference>
<dbReference type="Pfam" id="PF01202">
    <property type="entry name" value="SKI"/>
    <property type="match status" value="1"/>
</dbReference>
<dbReference type="EMBL" id="JANPWZ010000060">
    <property type="protein sequence ID" value="KAJ3579774.1"/>
    <property type="molecule type" value="Genomic_DNA"/>
</dbReference>
<dbReference type="CDD" id="cd00502">
    <property type="entry name" value="DHQase_I"/>
    <property type="match status" value="1"/>
</dbReference>
<dbReference type="AlphaFoldDB" id="A0A9W8TRT2"/>
<dbReference type="SUPFAM" id="SSF51735">
    <property type="entry name" value="NAD(P)-binding Rossmann-fold domains"/>
    <property type="match status" value="1"/>
</dbReference>
<protein>
    <recommendedName>
        <fullName evidence="8">Quinate repressor protein</fullName>
    </recommendedName>
</protein>
<comment type="similarity">
    <text evidence="2">In the N-terminal section; belongs to the shikimate kinase family.</text>
</comment>
<dbReference type="GO" id="GO:0004764">
    <property type="term" value="F:shikimate 3-dehydrogenase (NADP+) activity"/>
    <property type="evidence" value="ECO:0007669"/>
    <property type="project" value="InterPro"/>
</dbReference>
<dbReference type="GO" id="GO:0009423">
    <property type="term" value="P:chorismate biosynthetic process"/>
    <property type="evidence" value="ECO:0007669"/>
    <property type="project" value="TreeGrafter"/>
</dbReference>
<dbReference type="InterPro" id="IPR013785">
    <property type="entry name" value="Aldolase_TIM"/>
</dbReference>
<dbReference type="InterPro" id="IPR013708">
    <property type="entry name" value="Shikimate_DH-bd_N"/>
</dbReference>
<dbReference type="InterPro" id="IPR022893">
    <property type="entry name" value="Shikimate_DH_fam"/>
</dbReference>
<dbReference type="InterPro" id="IPR036291">
    <property type="entry name" value="NAD(P)-bd_dom_sf"/>
</dbReference>
<evidence type="ECO:0000256" key="1">
    <source>
        <dbReference type="ARBA" id="ARBA00006477"/>
    </source>
</evidence>
<name>A0A9W8TRT2_9PEZI</name>
<dbReference type="SUPFAM" id="SSF51569">
    <property type="entry name" value="Aldolase"/>
    <property type="match status" value="1"/>
</dbReference>
<feature type="domain" description="SDH C-terminal" evidence="5">
    <location>
        <begin position="751"/>
        <end position="773"/>
    </location>
</feature>
<evidence type="ECO:0000313" key="7">
    <source>
        <dbReference type="Proteomes" id="UP001148614"/>
    </source>
</evidence>
<evidence type="ECO:0000256" key="2">
    <source>
        <dbReference type="ARBA" id="ARBA00009349"/>
    </source>
</evidence>
<dbReference type="VEuPathDB" id="FungiDB:F4678DRAFT_276191"/>
<dbReference type="Pfam" id="PF01487">
    <property type="entry name" value="DHquinase_I"/>
    <property type="match status" value="1"/>
</dbReference>
<dbReference type="PANTHER" id="PTHR21089:SF1">
    <property type="entry name" value="BIFUNCTIONAL 3-DEHYDROQUINATE DEHYDRATASE_SHIKIMATE DEHYDROGENASE, CHLOROPLASTIC"/>
    <property type="match status" value="1"/>
</dbReference>
<proteinExistence type="inferred from homology"/>
<dbReference type="InterPro" id="IPR027417">
    <property type="entry name" value="P-loop_NTPase"/>
</dbReference>
<dbReference type="GO" id="GO:0003855">
    <property type="term" value="F:3-dehydroquinate dehydratase activity"/>
    <property type="evidence" value="ECO:0007669"/>
    <property type="project" value="InterPro"/>
</dbReference>
<dbReference type="CDD" id="cd01065">
    <property type="entry name" value="NAD_bind_Shikimate_DH"/>
    <property type="match status" value="1"/>
</dbReference>